<organism evidence="2 3">
    <name type="scientific">Pectobacterium odoriferum</name>
    <dbReference type="NCBI Taxonomy" id="78398"/>
    <lineage>
        <taxon>Bacteria</taxon>
        <taxon>Pseudomonadati</taxon>
        <taxon>Pseudomonadota</taxon>
        <taxon>Gammaproteobacteria</taxon>
        <taxon>Enterobacterales</taxon>
        <taxon>Pectobacteriaceae</taxon>
        <taxon>Pectobacterium</taxon>
    </lineage>
</organism>
<keyword evidence="1" id="KW-0175">Coiled coil</keyword>
<dbReference type="InterPro" id="IPR027417">
    <property type="entry name" value="P-loop_NTPase"/>
</dbReference>
<evidence type="ECO:0000313" key="3">
    <source>
        <dbReference type="Proteomes" id="UP000029447"/>
    </source>
</evidence>
<gene>
    <name evidence="2" type="ORF">KU75_02800</name>
</gene>
<comment type="caution">
    <text evidence="2">The sequence shown here is derived from an EMBL/GenBank/DDBJ whole genome shotgun (WGS) entry which is preliminary data.</text>
</comment>
<evidence type="ECO:0000256" key="1">
    <source>
        <dbReference type="SAM" id="Coils"/>
    </source>
</evidence>
<protein>
    <recommendedName>
        <fullName evidence="4">DNA repair protein</fullName>
    </recommendedName>
</protein>
<dbReference type="NCBIfam" id="NF045780">
    <property type="entry name" value="TrlF_fam_ATP"/>
    <property type="match status" value="1"/>
</dbReference>
<dbReference type="Gene3D" id="3.20.20.140">
    <property type="entry name" value="Metal-dependent hydrolases"/>
    <property type="match status" value="1"/>
</dbReference>
<dbReference type="SUPFAM" id="SSF52540">
    <property type="entry name" value="P-loop containing nucleoside triphosphate hydrolases"/>
    <property type="match status" value="1"/>
</dbReference>
<dbReference type="InterPro" id="IPR054787">
    <property type="entry name" value="TrlF_ATPase"/>
</dbReference>
<evidence type="ECO:0000313" key="2">
    <source>
        <dbReference type="EMBL" id="KGA42804.1"/>
    </source>
</evidence>
<dbReference type="Proteomes" id="UP000029447">
    <property type="component" value="Unassembled WGS sequence"/>
</dbReference>
<sequence length="935" mass="106818">MGLYPKGSDWRKWDLHVHTPASSLENQYNNDWEAYLTKIESFGEEIAVIGVTDYCTITGYERLRTYKDEGRISNIIDIFPNIEFRITPQTEKDKGVNIHIIINPEDPRHIEHIKSALGRLHFNYQDQKFSCTDAQLTDLGLRFGGASSPQKNLRDGINQFKPSFETFRDWYKNETWMNKNSIVVASNNSGDGISGLRANGLLAVRQNIYSFVDAIFSGNPSDVEFFLGRGAENHETIINNYGKLMPCIHGSDAHALEKIFRPDVERFCWIKADPTFNGLKQILFDPSRVRIQQHSPDNKTPYQYIDNVRFIDSSGQSLFSNNPIHFSRDLNAIIGGKSSGKSLLLYHIAQAINKGEVTSKLGLTGQQGYTGLTQLDIEVIWGNGDVSKLGSDESKPVTYIPQLYINHLAENSGRAQLNQLVESILHQEEQFKRFAIDNKSHREAQVKLIKSHISHLTDLRKKHSECIREIEATGNFKAISEEIHRQEKHIEELRKLSAFTPEEESSYLRLNKRAENLISRKDIIERLDEARRQMRTSLALHAPGILKSLMAQVRIDSSLPENSTFLDNSMELLNKGLSSAIEEFLAKIDIRFVDAGQLTVKIHTESEMTQQELNPLSVKITDQESLKLANESLEKEREKQRKIIQLLERSKSLQEEEDATRDYIRNAYSSLFGLYQAYISELRKPEYSPPGEISISATISLDEEKFEKFTGSFDRRGNIQFLLGSLIDMKGNYQFNVTQHVARISEIDERLKSNDGKLPATRRGVEESDILNSLYDDCFNIDFSVRYRNDDIIQMSPGKRGLVLLNLILHLSHSRHPILIDQPEDNLDNRTIYAQLNDFVRMRKNDRQIIMVTHNANLVVGTDAECVIVSNQHGQRSGIENAEFRFEYYTGALECSFGATDTSEKLEARGIREHVCEILEGGIQAFRERERKYGL</sequence>
<dbReference type="EMBL" id="JQOF01000002">
    <property type="protein sequence ID" value="KGA42804.1"/>
    <property type="molecule type" value="Genomic_DNA"/>
</dbReference>
<dbReference type="InterPro" id="IPR016195">
    <property type="entry name" value="Pol/histidinol_Pase-like"/>
</dbReference>
<dbReference type="RefSeq" id="WP_044203216.1">
    <property type="nucleotide sequence ID" value="NZ_JQOF01000002.1"/>
</dbReference>
<dbReference type="SUPFAM" id="SSF89550">
    <property type="entry name" value="PHP domain-like"/>
    <property type="match status" value="1"/>
</dbReference>
<proteinExistence type="predicted"/>
<name>A0ABR4VTX1_9GAMM</name>
<keyword evidence="3" id="KW-1185">Reference proteome</keyword>
<reference evidence="2 3" key="1">
    <citation type="submission" date="2014-08" db="EMBL/GenBank/DDBJ databases">
        <title>Genome sequences of NCPPB Pectobacterium isolates.</title>
        <authorList>
            <person name="Glover R.H."/>
            <person name="Sapp M."/>
            <person name="Elphinstone J."/>
        </authorList>
    </citation>
    <scope>NUCLEOTIDE SEQUENCE [LARGE SCALE GENOMIC DNA]</scope>
    <source>
        <strain evidence="2 3">NCPPB3841</strain>
    </source>
</reference>
<dbReference type="Gene3D" id="3.40.50.300">
    <property type="entry name" value="P-loop containing nucleotide triphosphate hydrolases"/>
    <property type="match status" value="2"/>
</dbReference>
<feature type="coiled-coil region" evidence="1">
    <location>
        <begin position="623"/>
        <end position="656"/>
    </location>
</feature>
<evidence type="ECO:0008006" key="4">
    <source>
        <dbReference type="Google" id="ProtNLM"/>
    </source>
</evidence>
<accession>A0ABR4VTX1</accession>